<dbReference type="EMBL" id="BAAAGE010000003">
    <property type="protein sequence ID" value="GAA0728287.1"/>
    <property type="molecule type" value="Genomic_DNA"/>
</dbReference>
<dbReference type="InterPro" id="IPR018062">
    <property type="entry name" value="HTH_AraC-typ_CS"/>
</dbReference>
<dbReference type="SUPFAM" id="SSF46689">
    <property type="entry name" value="Homeodomain-like"/>
    <property type="match status" value="2"/>
</dbReference>
<dbReference type="InterPro" id="IPR020449">
    <property type="entry name" value="Tscrpt_reg_AraC-type_HTH"/>
</dbReference>
<dbReference type="RefSeq" id="WP_343913764.1">
    <property type="nucleotide sequence ID" value="NZ_BAAAGE010000003.1"/>
</dbReference>
<comment type="caution">
    <text evidence="5">The sequence shown here is derived from an EMBL/GenBank/DDBJ whole genome shotgun (WGS) entry which is preliminary data.</text>
</comment>
<name>A0ABN1J568_9FLAO</name>
<evidence type="ECO:0000256" key="2">
    <source>
        <dbReference type="ARBA" id="ARBA00023125"/>
    </source>
</evidence>
<dbReference type="Proteomes" id="UP001501758">
    <property type="component" value="Unassembled WGS sequence"/>
</dbReference>
<proteinExistence type="predicted"/>
<dbReference type="PRINTS" id="PR00032">
    <property type="entry name" value="HTHARAC"/>
</dbReference>
<reference evidence="5 6" key="1">
    <citation type="journal article" date="2019" name="Int. J. Syst. Evol. Microbiol.">
        <title>The Global Catalogue of Microorganisms (GCM) 10K type strain sequencing project: providing services to taxonomists for standard genome sequencing and annotation.</title>
        <authorList>
            <consortium name="The Broad Institute Genomics Platform"/>
            <consortium name="The Broad Institute Genome Sequencing Center for Infectious Disease"/>
            <person name="Wu L."/>
            <person name="Ma J."/>
        </authorList>
    </citation>
    <scope>NUCLEOTIDE SEQUENCE [LARGE SCALE GENOMIC DNA]</scope>
    <source>
        <strain evidence="5 6">JCM 15974</strain>
    </source>
</reference>
<keyword evidence="1" id="KW-0805">Transcription regulation</keyword>
<feature type="domain" description="HTH araC/xylS-type" evidence="4">
    <location>
        <begin position="142"/>
        <end position="240"/>
    </location>
</feature>
<evidence type="ECO:0000256" key="1">
    <source>
        <dbReference type="ARBA" id="ARBA00023015"/>
    </source>
</evidence>
<gene>
    <name evidence="5" type="ORF">GCM10009430_37300</name>
</gene>
<protein>
    <recommendedName>
        <fullName evidence="4">HTH araC/xylS-type domain-containing protein</fullName>
    </recommendedName>
</protein>
<dbReference type="PROSITE" id="PS01124">
    <property type="entry name" value="HTH_ARAC_FAMILY_2"/>
    <property type="match status" value="2"/>
</dbReference>
<dbReference type="InterPro" id="IPR009057">
    <property type="entry name" value="Homeodomain-like_sf"/>
</dbReference>
<keyword evidence="6" id="KW-1185">Reference proteome</keyword>
<keyword evidence="2" id="KW-0238">DNA-binding</keyword>
<sequence>MHKVKKFSPELNKVYFIERHTLFHILSGNGSIQVDFKNYFDWQEKAIFLEKGQYIKFLSDTFEVRKIEFSNDEKFYNNDVRVLFKHLISLGYIDLIECDECNSFLSESALTDNSSNIIDISSKQWYWQNPFKANKEEYQIIFDIKDVIDLEYANNLTGQDLVGLINENGYNAQALVKNKVGLSIKNLISSKRLQESQKQIAFTDKNIQEISYDLGFKDDAYFNRVFKKSTGQTPKQFRENFDFERRDVFTQDILELLQKYHTTERSLEFYADKMNLSIKALSNKVKSKMNITIGQLIRLELVNTAKFMLLEDESITAVSHTLGFEEPNHFTRFFKHYSGITPSDFKSKKYNS</sequence>
<dbReference type="SMART" id="SM00342">
    <property type="entry name" value="HTH_ARAC"/>
    <property type="match status" value="2"/>
</dbReference>
<feature type="domain" description="HTH araC/xylS-type" evidence="4">
    <location>
        <begin position="251"/>
        <end position="348"/>
    </location>
</feature>
<evidence type="ECO:0000313" key="6">
    <source>
        <dbReference type="Proteomes" id="UP001501758"/>
    </source>
</evidence>
<dbReference type="PANTHER" id="PTHR43280:SF28">
    <property type="entry name" value="HTH-TYPE TRANSCRIPTIONAL ACTIVATOR RHAS"/>
    <property type="match status" value="1"/>
</dbReference>
<evidence type="ECO:0000313" key="5">
    <source>
        <dbReference type="EMBL" id="GAA0728287.1"/>
    </source>
</evidence>
<evidence type="ECO:0000256" key="3">
    <source>
        <dbReference type="ARBA" id="ARBA00023163"/>
    </source>
</evidence>
<dbReference type="Gene3D" id="1.10.10.60">
    <property type="entry name" value="Homeodomain-like"/>
    <property type="match status" value="2"/>
</dbReference>
<organism evidence="5 6">
    <name type="scientific">Aquimarina litoralis</name>
    <dbReference type="NCBI Taxonomy" id="584605"/>
    <lineage>
        <taxon>Bacteria</taxon>
        <taxon>Pseudomonadati</taxon>
        <taxon>Bacteroidota</taxon>
        <taxon>Flavobacteriia</taxon>
        <taxon>Flavobacteriales</taxon>
        <taxon>Flavobacteriaceae</taxon>
        <taxon>Aquimarina</taxon>
    </lineage>
</organism>
<dbReference type="Pfam" id="PF12833">
    <property type="entry name" value="HTH_18"/>
    <property type="match status" value="2"/>
</dbReference>
<dbReference type="PANTHER" id="PTHR43280">
    <property type="entry name" value="ARAC-FAMILY TRANSCRIPTIONAL REGULATOR"/>
    <property type="match status" value="1"/>
</dbReference>
<dbReference type="InterPro" id="IPR018060">
    <property type="entry name" value="HTH_AraC"/>
</dbReference>
<evidence type="ECO:0000259" key="4">
    <source>
        <dbReference type="PROSITE" id="PS01124"/>
    </source>
</evidence>
<accession>A0ABN1J568</accession>
<dbReference type="PROSITE" id="PS00041">
    <property type="entry name" value="HTH_ARAC_FAMILY_1"/>
    <property type="match status" value="1"/>
</dbReference>
<keyword evidence="3" id="KW-0804">Transcription</keyword>